<dbReference type="InterPro" id="IPR039272">
    <property type="entry name" value="CLEC16A/TT9"/>
</dbReference>
<evidence type="ECO:0000259" key="4">
    <source>
        <dbReference type="Pfam" id="PF09758"/>
    </source>
</evidence>
<dbReference type="EnsemblMetazoa" id="Aqu2.1.16733_001">
    <property type="protein sequence ID" value="Aqu2.1.16733_001"/>
    <property type="gene ID" value="Aqu2.1.16733"/>
</dbReference>
<protein>
    <submittedName>
        <fullName evidence="6">Uncharacterized protein</fullName>
    </submittedName>
</protein>
<dbReference type="GO" id="GO:0016197">
    <property type="term" value="P:endosomal transport"/>
    <property type="evidence" value="ECO:0007669"/>
    <property type="project" value="TreeGrafter"/>
</dbReference>
<organism evidence="6">
    <name type="scientific">Amphimedon queenslandica</name>
    <name type="common">Sponge</name>
    <dbReference type="NCBI Taxonomy" id="400682"/>
    <lineage>
        <taxon>Eukaryota</taxon>
        <taxon>Metazoa</taxon>
        <taxon>Porifera</taxon>
        <taxon>Demospongiae</taxon>
        <taxon>Heteroscleromorpha</taxon>
        <taxon>Haplosclerida</taxon>
        <taxon>Niphatidae</taxon>
        <taxon>Amphimedon</taxon>
    </lineage>
</organism>
<feature type="domain" description="CLEC16A/TT9 C-terminal" evidence="5">
    <location>
        <begin position="246"/>
        <end position="690"/>
    </location>
</feature>
<feature type="region of interest" description="Disordered" evidence="3">
    <location>
        <begin position="354"/>
        <end position="397"/>
    </location>
</feature>
<dbReference type="OrthoDB" id="294052at2759"/>
<feature type="region of interest" description="Disordered" evidence="3">
    <location>
        <begin position="469"/>
        <end position="488"/>
    </location>
</feature>
<dbReference type="GO" id="GO:0005770">
    <property type="term" value="C:late endosome"/>
    <property type="evidence" value="ECO:0007669"/>
    <property type="project" value="TreeGrafter"/>
</dbReference>
<feature type="region of interest" description="Disordered" evidence="3">
    <location>
        <begin position="412"/>
        <end position="433"/>
    </location>
</feature>
<dbReference type="Pfam" id="PF19439">
    <property type="entry name" value="CLEC16A_C"/>
    <property type="match status" value="1"/>
</dbReference>
<dbReference type="InParanoid" id="A0A1X7TNZ7"/>
<dbReference type="eggNOG" id="KOG2219">
    <property type="taxonomic scope" value="Eukaryota"/>
</dbReference>
<dbReference type="AlphaFoldDB" id="A0A1X7TNZ7"/>
<dbReference type="GO" id="GO:1901096">
    <property type="term" value="P:regulation of autophagosome maturation"/>
    <property type="evidence" value="ECO:0007669"/>
    <property type="project" value="TreeGrafter"/>
</dbReference>
<dbReference type="STRING" id="400682.A0A1X7TNZ7"/>
<evidence type="ECO:0000256" key="3">
    <source>
        <dbReference type="SAM" id="MobiDB-lite"/>
    </source>
</evidence>
<dbReference type="GO" id="GO:0006914">
    <property type="term" value="P:autophagy"/>
    <property type="evidence" value="ECO:0007669"/>
    <property type="project" value="UniProtKB-KW"/>
</dbReference>
<evidence type="ECO:0000259" key="5">
    <source>
        <dbReference type="Pfam" id="PF19439"/>
    </source>
</evidence>
<sequence length="735" mass="84372">MSFLQRQRNFWNEMLWKPKKHLSLDQLKYHYTVIERNPAVTEANKKLLVETFRSIAEILIWGDQNDSSVFDFFLEKNMQSYFLRILSQHCGRYMVLQLLQTLSILFENIRNETSIYYLLSNNHVNSIIVLKLDFSDEEVLAYYISFLKTLSFKLNKHTIHFFYNEHLRDFPLYTEAIKFFNHPESMVRIAVRTLTLNVYKVEDKNMLEYIRSKTAAPYFSNLVWFIGNHVLELDDSLKKADHLHTSKLESLVAEHLDHLHYIHDILCLDVSSLNEILIDHLLNRLFIPLYVNSMCEVPSCHDDENPHISSKIALFLLSQVFLILSTPMLINQLSFLILTGDQSLSLFSSLSDPAANGGGVDSPKHRRNSSRGSIRGFIPPEEPLSFISSKSHGNPMKVQDGRVHYEVATEMGPAGANGQDEGSSTESQSHMKEQLSAIPECDGFVVIESPSEQEKMMLALQRKLMIDRQRKREEEGGEREEESSEPVKITPVHSLPIISSQFIDSVLTSMIPQSNDDSSCLFAISLVYAIISNEGIDGRLLEAFSLVKDNKGRFYLHDELVGRLLSVLEASAISSVRLVTLHLCLMVLKLLIDVPPKDGDHLTDHHKKKLERATGESCRQLAKYFKTLGSNDDTFLEMFEDEYYHELRFRLQPNHLLMDSALLLPPADTPMTGIDFTRRLPCGDTEKARMGLLSMSPEVVNSVLLRRFFKQTDSDREDEIFNNKIQQLQSRRDMS</sequence>
<dbReference type="GO" id="GO:0007034">
    <property type="term" value="P:vacuolar transport"/>
    <property type="evidence" value="ECO:0007669"/>
    <property type="project" value="TreeGrafter"/>
</dbReference>
<evidence type="ECO:0000256" key="1">
    <source>
        <dbReference type="ARBA" id="ARBA00006441"/>
    </source>
</evidence>
<reference evidence="6" key="1">
    <citation type="submission" date="2017-05" db="UniProtKB">
        <authorList>
            <consortium name="EnsemblMetazoa"/>
        </authorList>
    </citation>
    <scope>IDENTIFICATION</scope>
</reference>
<dbReference type="PANTHER" id="PTHR21481">
    <property type="entry name" value="PROTEIN CLEC16A"/>
    <property type="match status" value="1"/>
</dbReference>
<proteinExistence type="inferred from homology"/>
<evidence type="ECO:0000256" key="2">
    <source>
        <dbReference type="ARBA" id="ARBA00023006"/>
    </source>
</evidence>
<comment type="similarity">
    <text evidence="1">Belongs to the CLEC16A/gop-1 family.</text>
</comment>
<evidence type="ECO:0000313" key="6">
    <source>
        <dbReference type="EnsemblMetazoa" id="Aqu2.1.16733_001"/>
    </source>
</evidence>
<dbReference type="InterPro" id="IPR019155">
    <property type="entry name" value="CLEC16A/TT9_N"/>
</dbReference>
<dbReference type="InterPro" id="IPR045820">
    <property type="entry name" value="CLEC16A/TT9_C"/>
</dbReference>
<dbReference type="Pfam" id="PF09758">
    <property type="entry name" value="FPL"/>
    <property type="match status" value="1"/>
</dbReference>
<feature type="compositionally biased region" description="Acidic residues" evidence="3">
    <location>
        <begin position="475"/>
        <end position="484"/>
    </location>
</feature>
<dbReference type="PANTHER" id="PTHR21481:SF0">
    <property type="entry name" value="PROTEIN CLEC16A"/>
    <property type="match status" value="1"/>
</dbReference>
<accession>A0A1X7TNZ7</accession>
<keyword evidence="2" id="KW-0072">Autophagy</keyword>
<name>A0A1X7TNZ7_AMPQE</name>
<dbReference type="GO" id="GO:0005794">
    <property type="term" value="C:Golgi apparatus"/>
    <property type="evidence" value="ECO:0007669"/>
    <property type="project" value="TreeGrafter"/>
</dbReference>
<feature type="domain" description="FPL" evidence="4">
    <location>
        <begin position="53"/>
        <end position="199"/>
    </location>
</feature>